<feature type="region of interest" description="Disordered" evidence="2">
    <location>
        <begin position="1"/>
        <end position="53"/>
    </location>
</feature>
<dbReference type="InterPro" id="IPR036249">
    <property type="entry name" value="Thioredoxin-like_sf"/>
</dbReference>
<dbReference type="PROSITE" id="PS51352">
    <property type="entry name" value="THIOREDOXIN_2"/>
    <property type="match status" value="1"/>
</dbReference>
<feature type="compositionally biased region" description="Low complexity" evidence="2">
    <location>
        <begin position="20"/>
        <end position="40"/>
    </location>
</feature>
<dbReference type="PANTHER" id="PTHR13887">
    <property type="entry name" value="GLUTATHIONE S-TRANSFERASE KAPPA"/>
    <property type="match status" value="1"/>
</dbReference>
<dbReference type="PANTHER" id="PTHR13887:SF55">
    <property type="entry name" value="SLR0313 PROTEIN"/>
    <property type="match status" value="1"/>
</dbReference>
<sequence>MVMSTHSARARRRATGGSNPRAAQRPRGRTAAARPGGPAEADARAGTGGAARQIRGTGMSTNLKLTVGLVAVFLAAVVGAVVVDRYDRPTVAAADLLVRPDSHRLSTAADGRVTVVEFLDFECAPCRAAYVGVEKLRAEYGDRITYVVRYFPLTQHPNAFHAAHAAEAAARQGRFEAMYKKLFDTQDAWGGRPPSQAAVLESYARELGLDPARFTADAAGAEVAARVRADVTDGDSAGVPSTPTFFVNGALFTGAPTYDGLKAAVDKALAP</sequence>
<dbReference type="Proteomes" id="UP000662200">
    <property type="component" value="Unassembled WGS sequence"/>
</dbReference>
<evidence type="ECO:0000256" key="3">
    <source>
        <dbReference type="SAM" id="Phobius"/>
    </source>
</evidence>
<reference evidence="5" key="1">
    <citation type="journal article" date="2014" name="Int. J. Syst. Evol. Microbiol.">
        <title>Complete genome sequence of Corynebacterium casei LMG S-19264T (=DSM 44701T), isolated from a smear-ripened cheese.</title>
        <authorList>
            <consortium name="US DOE Joint Genome Institute (JGI-PGF)"/>
            <person name="Walter F."/>
            <person name="Albersmeier A."/>
            <person name="Kalinowski J."/>
            <person name="Ruckert C."/>
        </authorList>
    </citation>
    <scope>NUCLEOTIDE SEQUENCE</scope>
    <source>
        <strain evidence="5">JCM 3091</strain>
    </source>
</reference>
<dbReference type="InterPro" id="IPR013766">
    <property type="entry name" value="Thioredoxin_domain"/>
</dbReference>
<keyword evidence="6" id="KW-1185">Reference proteome</keyword>
<keyword evidence="3" id="KW-1133">Transmembrane helix</keyword>
<comment type="caution">
    <text evidence="5">The sequence shown here is derived from an EMBL/GenBank/DDBJ whole genome shotgun (WGS) entry which is preliminary data.</text>
</comment>
<organism evidence="5 6">
    <name type="scientific">Pilimelia terevasa</name>
    <dbReference type="NCBI Taxonomy" id="53372"/>
    <lineage>
        <taxon>Bacteria</taxon>
        <taxon>Bacillati</taxon>
        <taxon>Actinomycetota</taxon>
        <taxon>Actinomycetes</taxon>
        <taxon>Micromonosporales</taxon>
        <taxon>Micromonosporaceae</taxon>
        <taxon>Pilimelia</taxon>
    </lineage>
</organism>
<evidence type="ECO:0000256" key="1">
    <source>
        <dbReference type="ARBA" id="ARBA00005791"/>
    </source>
</evidence>
<feature type="domain" description="Thioredoxin" evidence="4">
    <location>
        <begin position="76"/>
        <end position="270"/>
    </location>
</feature>
<evidence type="ECO:0000313" key="6">
    <source>
        <dbReference type="Proteomes" id="UP000662200"/>
    </source>
</evidence>
<keyword evidence="3" id="KW-0812">Transmembrane</keyword>
<reference evidence="5" key="2">
    <citation type="submission" date="2020-09" db="EMBL/GenBank/DDBJ databases">
        <authorList>
            <person name="Sun Q."/>
            <person name="Ohkuma M."/>
        </authorList>
    </citation>
    <scope>NUCLEOTIDE SEQUENCE</scope>
    <source>
        <strain evidence="5">JCM 3091</strain>
    </source>
</reference>
<dbReference type="Gene3D" id="3.40.30.10">
    <property type="entry name" value="Glutaredoxin"/>
    <property type="match status" value="1"/>
</dbReference>
<feature type="transmembrane region" description="Helical" evidence="3">
    <location>
        <begin position="62"/>
        <end position="83"/>
    </location>
</feature>
<evidence type="ECO:0000259" key="4">
    <source>
        <dbReference type="PROSITE" id="PS51352"/>
    </source>
</evidence>
<comment type="similarity">
    <text evidence="1">Belongs to the thioredoxin family. DsbA subfamily.</text>
</comment>
<proteinExistence type="inferred from homology"/>
<dbReference type="SUPFAM" id="SSF52833">
    <property type="entry name" value="Thioredoxin-like"/>
    <property type="match status" value="1"/>
</dbReference>
<accession>A0A8J3FKP2</accession>
<evidence type="ECO:0000313" key="5">
    <source>
        <dbReference type="EMBL" id="GGK42138.1"/>
    </source>
</evidence>
<gene>
    <name evidence="5" type="ORF">GCM10010124_38670</name>
</gene>
<dbReference type="InterPro" id="IPR012336">
    <property type="entry name" value="Thioredoxin-like_fold"/>
</dbReference>
<protein>
    <recommendedName>
        <fullName evidence="4">Thioredoxin domain-containing protein</fullName>
    </recommendedName>
</protein>
<dbReference type="AlphaFoldDB" id="A0A8J3FKP2"/>
<evidence type="ECO:0000256" key="2">
    <source>
        <dbReference type="SAM" id="MobiDB-lite"/>
    </source>
</evidence>
<dbReference type="EMBL" id="BMQC01000021">
    <property type="protein sequence ID" value="GGK42138.1"/>
    <property type="molecule type" value="Genomic_DNA"/>
</dbReference>
<keyword evidence="3" id="KW-0472">Membrane</keyword>
<name>A0A8J3FKP2_9ACTN</name>
<dbReference type="Pfam" id="PF13462">
    <property type="entry name" value="Thioredoxin_4"/>
    <property type="match status" value="1"/>
</dbReference>